<keyword evidence="1" id="KW-0175">Coiled coil</keyword>
<protein>
    <submittedName>
        <fullName evidence="2">Uncharacterized protein</fullName>
    </submittedName>
</protein>
<reference evidence="2" key="1">
    <citation type="submission" date="2021-01" db="EMBL/GenBank/DDBJ databases">
        <authorList>
            <person name="Corre E."/>
            <person name="Pelletier E."/>
            <person name="Niang G."/>
            <person name="Scheremetjew M."/>
            <person name="Finn R."/>
            <person name="Kale V."/>
            <person name="Holt S."/>
            <person name="Cochrane G."/>
            <person name="Meng A."/>
            <person name="Brown T."/>
            <person name="Cohen L."/>
        </authorList>
    </citation>
    <scope>NUCLEOTIDE SEQUENCE</scope>
    <source>
        <strain evidence="2">WS</strain>
    </source>
</reference>
<name>A0A7S1KLG7_9EUKA</name>
<feature type="coiled-coil region" evidence="1">
    <location>
        <begin position="135"/>
        <end position="166"/>
    </location>
</feature>
<proteinExistence type="predicted"/>
<evidence type="ECO:0000256" key="1">
    <source>
        <dbReference type="SAM" id="Coils"/>
    </source>
</evidence>
<dbReference type="EMBL" id="HBGD01000543">
    <property type="protein sequence ID" value="CAD9077185.1"/>
    <property type="molecule type" value="Transcribed_RNA"/>
</dbReference>
<dbReference type="AlphaFoldDB" id="A0A7S1KLG7"/>
<organism evidence="2">
    <name type="scientific">Percolomonas cosmopolitus</name>
    <dbReference type="NCBI Taxonomy" id="63605"/>
    <lineage>
        <taxon>Eukaryota</taxon>
        <taxon>Discoba</taxon>
        <taxon>Heterolobosea</taxon>
        <taxon>Tetramitia</taxon>
        <taxon>Eutetramitia</taxon>
        <taxon>Percolomonadidae</taxon>
        <taxon>Percolomonas</taxon>
    </lineage>
</organism>
<gene>
    <name evidence="2" type="ORF">PCOS0759_LOCUS416</name>
</gene>
<accession>A0A7S1KLG7</accession>
<evidence type="ECO:0000313" key="2">
    <source>
        <dbReference type="EMBL" id="CAD9077185.1"/>
    </source>
</evidence>
<sequence>MCIPLSMYGKTLRFTWKSKEKLHYERLRIFNEEVIIDDAEVFVFHYEADAWDTCSGKCFRNYVNDDIMICLSIPRTEDEMQEPEICGHFKLRETVDNGDFEWQRQPFEFALKPERVDFQNQTEHGGGIVEPRKTLKQTEVTLEDEEQRLLQQLEKIRERKIRLRQDSAKRSLTTT</sequence>